<gene>
    <name evidence="2" type="ORF">GCM10023321_07340</name>
</gene>
<comment type="caution">
    <text evidence="2">The sequence shown here is derived from an EMBL/GenBank/DDBJ whole genome shotgun (WGS) entry which is preliminary data.</text>
</comment>
<feature type="compositionally biased region" description="Gly residues" evidence="1">
    <location>
        <begin position="8"/>
        <end position="22"/>
    </location>
</feature>
<dbReference type="EMBL" id="BAABJP010000001">
    <property type="protein sequence ID" value="GAA5147015.1"/>
    <property type="molecule type" value="Genomic_DNA"/>
</dbReference>
<organism evidence="2 3">
    <name type="scientific">Pseudonocardia eucalypti</name>
    <dbReference type="NCBI Taxonomy" id="648755"/>
    <lineage>
        <taxon>Bacteria</taxon>
        <taxon>Bacillati</taxon>
        <taxon>Actinomycetota</taxon>
        <taxon>Actinomycetes</taxon>
        <taxon>Pseudonocardiales</taxon>
        <taxon>Pseudonocardiaceae</taxon>
        <taxon>Pseudonocardia</taxon>
    </lineage>
</organism>
<evidence type="ECO:0000313" key="3">
    <source>
        <dbReference type="Proteomes" id="UP001428817"/>
    </source>
</evidence>
<reference evidence="3" key="1">
    <citation type="journal article" date="2019" name="Int. J. Syst. Evol. Microbiol.">
        <title>The Global Catalogue of Microorganisms (GCM) 10K type strain sequencing project: providing services to taxonomists for standard genome sequencing and annotation.</title>
        <authorList>
            <consortium name="The Broad Institute Genomics Platform"/>
            <consortium name="The Broad Institute Genome Sequencing Center for Infectious Disease"/>
            <person name="Wu L."/>
            <person name="Ma J."/>
        </authorList>
    </citation>
    <scope>NUCLEOTIDE SEQUENCE [LARGE SCALE GENOMIC DNA]</scope>
    <source>
        <strain evidence="3">JCM 18303</strain>
    </source>
</reference>
<keyword evidence="3" id="KW-1185">Reference proteome</keyword>
<name>A0ABP9PIG3_9PSEU</name>
<protein>
    <submittedName>
        <fullName evidence="2">Uncharacterized protein</fullName>
    </submittedName>
</protein>
<sequence length="62" mass="5609">MNSPEGAGAAGAGAGGVAGAGAGVHAAAPTASVDNAPTRNAVRRETGVMGTVPAKRAPANGG</sequence>
<dbReference type="Proteomes" id="UP001428817">
    <property type="component" value="Unassembled WGS sequence"/>
</dbReference>
<feature type="region of interest" description="Disordered" evidence="1">
    <location>
        <begin position="1"/>
        <end position="62"/>
    </location>
</feature>
<evidence type="ECO:0000256" key="1">
    <source>
        <dbReference type="SAM" id="MobiDB-lite"/>
    </source>
</evidence>
<evidence type="ECO:0000313" key="2">
    <source>
        <dbReference type="EMBL" id="GAA5147015.1"/>
    </source>
</evidence>
<accession>A0ABP9PIG3</accession>
<proteinExistence type="predicted"/>